<dbReference type="NCBIfam" id="TIGR02832">
    <property type="entry name" value="spo_yunB"/>
    <property type="match status" value="1"/>
</dbReference>
<dbReference type="PIRSF" id="PIRSF021383">
    <property type="entry name" value="YunB"/>
    <property type="match status" value="1"/>
</dbReference>
<dbReference type="HOGENOM" id="CLU_067338_1_0_9"/>
<feature type="transmembrane region" description="Helical" evidence="2">
    <location>
        <begin position="18"/>
        <end position="36"/>
    </location>
</feature>
<keyword evidence="4" id="KW-1185">Reference proteome</keyword>
<dbReference type="InterPro" id="IPR014197">
    <property type="entry name" value="Sporulation_prot_YunB"/>
</dbReference>
<dbReference type="Proteomes" id="UP000017973">
    <property type="component" value="Unassembled WGS sequence"/>
</dbReference>
<dbReference type="eggNOG" id="ENOG5031XUS">
    <property type="taxonomic scope" value="Bacteria"/>
</dbReference>
<keyword evidence="2" id="KW-0472">Membrane</keyword>
<comment type="caution">
    <text evidence="3">The sequence shown here is derived from an EMBL/GenBank/DDBJ whole genome shotgun (WGS) entry which is preliminary data.</text>
</comment>
<evidence type="ECO:0000256" key="2">
    <source>
        <dbReference type="SAM" id="Phobius"/>
    </source>
</evidence>
<dbReference type="EMBL" id="AYJU01000016">
    <property type="protein sequence ID" value="EST54474.1"/>
    <property type="molecule type" value="Genomic_DNA"/>
</dbReference>
<evidence type="ECO:0000313" key="4">
    <source>
        <dbReference type="Proteomes" id="UP000017973"/>
    </source>
</evidence>
<reference evidence="3 4" key="1">
    <citation type="journal article" date="2014" name="Genome Announc.">
        <title>Draft Genome Sequence of Brevibacillus panacihumi Strain W25, a Halotolerant Hydrocarbon-Degrading Bacterium.</title>
        <authorList>
            <person name="Wang X."/>
            <person name="Jin D."/>
            <person name="Zhou L."/>
            <person name="Wu L."/>
            <person name="An W."/>
            <person name="Chen Y."/>
            <person name="Zhao L."/>
        </authorList>
    </citation>
    <scope>NUCLEOTIDE SEQUENCE [LARGE SCALE GENOMIC DNA]</scope>
    <source>
        <strain evidence="3 4">W25</strain>
    </source>
</reference>
<keyword evidence="2" id="KW-0812">Transmembrane</keyword>
<dbReference type="OrthoDB" id="1649278at2"/>
<proteinExistence type="predicted"/>
<keyword evidence="2" id="KW-1133">Transmembrane helix</keyword>
<evidence type="ECO:0000313" key="3">
    <source>
        <dbReference type="EMBL" id="EST54474.1"/>
    </source>
</evidence>
<organism evidence="3 4">
    <name type="scientific">Brevibacillus panacihumi W25</name>
    <dbReference type="NCBI Taxonomy" id="1408254"/>
    <lineage>
        <taxon>Bacteria</taxon>
        <taxon>Bacillati</taxon>
        <taxon>Bacillota</taxon>
        <taxon>Bacilli</taxon>
        <taxon>Bacillales</taxon>
        <taxon>Paenibacillaceae</taxon>
        <taxon>Brevibacillus</taxon>
    </lineage>
</organism>
<dbReference type="RefSeq" id="WP_023556771.1">
    <property type="nucleotide sequence ID" value="NZ_KI629782.1"/>
</dbReference>
<dbReference type="STRING" id="1408254.T458_14395"/>
<evidence type="ECO:0000256" key="1">
    <source>
        <dbReference type="SAM" id="MobiDB-lite"/>
    </source>
</evidence>
<name>V6M7F6_9BACL</name>
<feature type="region of interest" description="Disordered" evidence="1">
    <location>
        <begin position="218"/>
        <end position="239"/>
    </location>
</feature>
<gene>
    <name evidence="3" type="ORF">T458_14395</name>
</gene>
<dbReference type="PATRIC" id="fig|1408254.3.peg.2817"/>
<dbReference type="AlphaFoldDB" id="V6M7F6"/>
<accession>V6M7F6</accession>
<protein>
    <submittedName>
        <fullName evidence="3">Sporulation protein YunB</fullName>
    </submittedName>
</protein>
<dbReference type="Pfam" id="PF09560">
    <property type="entry name" value="Spore_YunB"/>
    <property type="match status" value="1"/>
</dbReference>
<sequence>MRFQRRRRGRRGRRGKRIIAGTLITIAILILLFVIAERSLKPTLMLIAQAKAEQIAKLAIMDAVTKRISQQGVDFNQIVLMEKDQDGVIRAVNFNFKEYSRIVGETTSRIQNRLQEFEREDVQTSIPLGVATKNVFLEHIGPDVPISFAPIGAVKTRLETDMKQAGINMVLVTVYIHVDVTLRIIIPFATDEQLVTTRIPITEALIVGKVPQYLYNNPTGKPDVPMPRNAYSPDNLEQP</sequence>